<gene>
    <name evidence="1" type="ORF">MBOE_08300</name>
</gene>
<evidence type="ECO:0000313" key="1">
    <source>
        <dbReference type="EMBL" id="BBX89181.1"/>
    </source>
</evidence>
<keyword evidence="2" id="KW-1185">Reference proteome</keyword>
<reference evidence="1 2" key="1">
    <citation type="journal article" date="2019" name="Emerg. Microbes Infect.">
        <title>Comprehensive subspecies identification of 175 nontuberculous mycobacteria species based on 7547 genomic profiles.</title>
        <authorList>
            <person name="Matsumoto Y."/>
            <person name="Kinjo T."/>
            <person name="Motooka D."/>
            <person name="Nabeya D."/>
            <person name="Jung N."/>
            <person name="Uechi K."/>
            <person name="Horii T."/>
            <person name="Iida T."/>
            <person name="Fujita J."/>
            <person name="Nakamura S."/>
        </authorList>
    </citation>
    <scope>NUCLEOTIDE SEQUENCE [LARGE SCALE GENOMIC DNA]</scope>
    <source>
        <strain evidence="1 2">JCM 15653</strain>
    </source>
</reference>
<accession>A0ABM7IQV8</accession>
<organism evidence="1 2">
    <name type="scientific">Mycolicibacterium boenickei</name>
    <dbReference type="NCBI Taxonomy" id="146017"/>
    <lineage>
        <taxon>Bacteria</taxon>
        <taxon>Bacillati</taxon>
        <taxon>Actinomycetota</taxon>
        <taxon>Actinomycetes</taxon>
        <taxon>Mycobacteriales</taxon>
        <taxon>Mycobacteriaceae</taxon>
        <taxon>Mycolicibacterium</taxon>
    </lineage>
</organism>
<name>A0ABM7IQV8_9MYCO</name>
<dbReference type="Proteomes" id="UP000466683">
    <property type="component" value="Chromosome"/>
</dbReference>
<dbReference type="EMBL" id="AP022579">
    <property type="protein sequence ID" value="BBX89181.1"/>
    <property type="molecule type" value="Genomic_DNA"/>
</dbReference>
<proteinExistence type="predicted"/>
<protein>
    <submittedName>
        <fullName evidence="1">Uncharacterized protein</fullName>
    </submittedName>
</protein>
<evidence type="ECO:0000313" key="2">
    <source>
        <dbReference type="Proteomes" id="UP000466683"/>
    </source>
</evidence>
<dbReference type="RefSeq" id="WP_234815834.1">
    <property type="nucleotide sequence ID" value="NZ_AP022579.1"/>
</dbReference>
<sequence>MSLSHVEFNEQVTSFSNDVLSAVSALKNGAGAQVDAELASADTRLRAVVNTKVDLCSRSEPGECLAELRVDYKLCVDSFSRWIAVEHSSFELKAKVDRTPIIRWDYDRTSNNRPSAHVQITAHRGALSHILSKLNHDTPHSMESLHLPMGGDRFRPCLEDIIEFLITDCGFAGGPNWRATVRDGRAKWRRIQTRVAVRDSPLTAAAALEAMGYVVTPPPDGDPPERIEKITGW</sequence>